<gene>
    <name evidence="8" type="ORF">TRICI_002376</name>
</gene>
<comment type="subcellular location">
    <subcellularLocation>
        <location evidence="1">Membrane</location>
        <topology evidence="1">Multi-pass membrane protein</topology>
    </subcellularLocation>
</comment>
<evidence type="ECO:0000256" key="2">
    <source>
        <dbReference type="ARBA" id="ARBA00022692"/>
    </source>
</evidence>
<feature type="transmembrane region" description="Helical" evidence="6">
    <location>
        <begin position="528"/>
        <end position="550"/>
    </location>
</feature>
<feature type="transmembrane region" description="Helical" evidence="6">
    <location>
        <begin position="192"/>
        <end position="209"/>
    </location>
</feature>
<evidence type="ECO:0000256" key="5">
    <source>
        <dbReference type="SAM" id="MobiDB-lite"/>
    </source>
</evidence>
<dbReference type="OrthoDB" id="9986881at2759"/>
<feature type="transmembrane region" description="Helical" evidence="6">
    <location>
        <begin position="221"/>
        <end position="243"/>
    </location>
</feature>
<dbReference type="InterPro" id="IPR005829">
    <property type="entry name" value="Sugar_transporter_CS"/>
</dbReference>
<feature type="transmembrane region" description="Helical" evidence="6">
    <location>
        <begin position="394"/>
        <end position="414"/>
    </location>
</feature>
<feature type="compositionally biased region" description="Basic and acidic residues" evidence="5">
    <location>
        <begin position="1"/>
        <end position="10"/>
    </location>
</feature>
<feature type="transmembrane region" description="Helical" evidence="6">
    <location>
        <begin position="250"/>
        <end position="272"/>
    </location>
</feature>
<feature type="transmembrane region" description="Helical" evidence="6">
    <location>
        <begin position="157"/>
        <end position="180"/>
    </location>
</feature>
<evidence type="ECO:0000256" key="1">
    <source>
        <dbReference type="ARBA" id="ARBA00004141"/>
    </source>
</evidence>
<evidence type="ECO:0000313" key="8">
    <source>
        <dbReference type="EMBL" id="KAA8915455.1"/>
    </source>
</evidence>
<dbReference type="InterPro" id="IPR011701">
    <property type="entry name" value="MFS"/>
</dbReference>
<evidence type="ECO:0000313" key="9">
    <source>
        <dbReference type="Proteomes" id="UP000761534"/>
    </source>
</evidence>
<dbReference type="AlphaFoldDB" id="A0A642V753"/>
<evidence type="ECO:0000256" key="6">
    <source>
        <dbReference type="SAM" id="Phobius"/>
    </source>
</evidence>
<dbReference type="PROSITE" id="PS00216">
    <property type="entry name" value="SUGAR_TRANSPORT_1"/>
    <property type="match status" value="1"/>
</dbReference>
<sequence>MSDSPSKKTLDSPYSLRTAERITGSTQPEERYFSSPDVITPARVKLREQALKRAYGVPAYSYRSEDALSSCSGNSTTLVNNEKDEQFDNIPLQDIMENNEGIEVEWDGTDDGEDNRRLPTFRKWLIVILLTFSTFQLTCLSSVWSEANVVIMNYYRVARPVATLGITLFVLGMGTGPLFLAPLSEKFGRRPVYVFGFLFYCCFQIPTLVGKNIETLLVGRFLSGFTGSAFLTVVSGTISDLFVNEELGGPMMLFSLAPFLGPLIGPFLGAFITDSLGFKWVFRIMMIWSVSLFILSLLAIPETYGPILLVNKARRLRRVSKNPNFYAPMEKSQQGILVLLLSGFIRPVKLLALDPVIFILSLYSGFLMATVYLFFVAFPIVFENVYGFEKHIEGLTYLGMAVGALLGALTQPIWSKTYKNLISSHYGNSHSEFWLVQMMFGSFFVPVGLLFFGWTNFRRIHWIIPIVGSGVFHFGTMLIFSGLFLYLVDGYRLYAASAMAANTFVRCLLAAVFPLFGVPLFTKFGYHWAPTLLAIIATIMLPIPFVFYFFGQQIRRRSRYSSSWDKPTRS</sequence>
<feature type="transmembrane region" description="Helical" evidence="6">
    <location>
        <begin position="124"/>
        <end position="145"/>
    </location>
</feature>
<feature type="transmembrane region" description="Helical" evidence="6">
    <location>
        <begin position="284"/>
        <end position="310"/>
    </location>
</feature>
<dbReference type="GO" id="GO:0140115">
    <property type="term" value="P:export across plasma membrane"/>
    <property type="evidence" value="ECO:0007669"/>
    <property type="project" value="UniProtKB-ARBA"/>
</dbReference>
<dbReference type="PROSITE" id="PS50850">
    <property type="entry name" value="MFS"/>
    <property type="match status" value="1"/>
</dbReference>
<dbReference type="EMBL" id="SWFS01000163">
    <property type="protein sequence ID" value="KAA8915455.1"/>
    <property type="molecule type" value="Genomic_DNA"/>
</dbReference>
<dbReference type="GO" id="GO:0022857">
    <property type="term" value="F:transmembrane transporter activity"/>
    <property type="evidence" value="ECO:0007669"/>
    <property type="project" value="InterPro"/>
</dbReference>
<feature type="domain" description="Major facilitator superfamily (MFS) profile" evidence="7">
    <location>
        <begin position="126"/>
        <end position="555"/>
    </location>
</feature>
<dbReference type="PANTHER" id="PTHR23502:SF7">
    <property type="entry name" value="DRUG_PROTON ANTIPORTER YHK8-RELATED"/>
    <property type="match status" value="1"/>
</dbReference>
<dbReference type="InterPro" id="IPR036259">
    <property type="entry name" value="MFS_trans_sf"/>
</dbReference>
<dbReference type="FunFam" id="1.20.1250.20:FF:000082">
    <property type="entry name" value="MFS multidrug transporter, putative"/>
    <property type="match status" value="1"/>
</dbReference>
<dbReference type="Pfam" id="PF07690">
    <property type="entry name" value="MFS_1"/>
    <property type="match status" value="1"/>
</dbReference>
<name>A0A642V753_9ASCO</name>
<organism evidence="8 9">
    <name type="scientific">Trichomonascus ciferrii</name>
    <dbReference type="NCBI Taxonomy" id="44093"/>
    <lineage>
        <taxon>Eukaryota</taxon>
        <taxon>Fungi</taxon>
        <taxon>Dikarya</taxon>
        <taxon>Ascomycota</taxon>
        <taxon>Saccharomycotina</taxon>
        <taxon>Dipodascomycetes</taxon>
        <taxon>Dipodascales</taxon>
        <taxon>Trichomonascaceae</taxon>
        <taxon>Trichomonascus</taxon>
        <taxon>Trichomonascus ciferrii complex</taxon>
    </lineage>
</organism>
<keyword evidence="4 6" id="KW-0472">Membrane</keyword>
<proteinExistence type="predicted"/>
<dbReference type="CDD" id="cd17323">
    <property type="entry name" value="MFS_Tpo1_MDR_like"/>
    <property type="match status" value="1"/>
</dbReference>
<protein>
    <recommendedName>
        <fullName evidence="7">Major facilitator superfamily (MFS) profile domain-containing protein</fullName>
    </recommendedName>
</protein>
<evidence type="ECO:0000256" key="4">
    <source>
        <dbReference type="ARBA" id="ARBA00023136"/>
    </source>
</evidence>
<feature type="transmembrane region" description="Helical" evidence="6">
    <location>
        <begin position="434"/>
        <end position="454"/>
    </location>
</feature>
<reference evidence="8" key="1">
    <citation type="journal article" date="2019" name="G3 (Bethesda)">
        <title>Genome Assemblies of Two Rare Opportunistic Yeast Pathogens: Diutina rugosa (syn. Candida rugosa) and Trichomonascus ciferrii (syn. Candida ciferrii).</title>
        <authorList>
            <person name="Mixao V."/>
            <person name="Saus E."/>
            <person name="Hansen A.P."/>
            <person name="Lass-Florl C."/>
            <person name="Gabaldon T."/>
        </authorList>
    </citation>
    <scope>NUCLEOTIDE SEQUENCE</scope>
    <source>
        <strain evidence="8">CBS 4856</strain>
    </source>
</reference>
<dbReference type="Proteomes" id="UP000761534">
    <property type="component" value="Unassembled WGS sequence"/>
</dbReference>
<accession>A0A642V753</accession>
<keyword evidence="9" id="KW-1185">Reference proteome</keyword>
<feature type="region of interest" description="Disordered" evidence="5">
    <location>
        <begin position="1"/>
        <end position="34"/>
    </location>
</feature>
<dbReference type="Gene3D" id="1.20.1250.20">
    <property type="entry name" value="MFS general substrate transporter like domains"/>
    <property type="match status" value="1"/>
</dbReference>
<feature type="transmembrane region" description="Helical" evidence="6">
    <location>
        <begin position="356"/>
        <end position="382"/>
    </location>
</feature>
<dbReference type="InterPro" id="IPR020846">
    <property type="entry name" value="MFS_dom"/>
</dbReference>
<dbReference type="GO" id="GO:0042908">
    <property type="term" value="P:xenobiotic transport"/>
    <property type="evidence" value="ECO:0007669"/>
    <property type="project" value="UniProtKB-ARBA"/>
</dbReference>
<keyword evidence="2 6" id="KW-0812">Transmembrane</keyword>
<evidence type="ECO:0000259" key="7">
    <source>
        <dbReference type="PROSITE" id="PS50850"/>
    </source>
</evidence>
<comment type="caution">
    <text evidence="8">The sequence shown here is derived from an EMBL/GenBank/DDBJ whole genome shotgun (WGS) entry which is preliminary data.</text>
</comment>
<dbReference type="GO" id="GO:0005886">
    <property type="term" value="C:plasma membrane"/>
    <property type="evidence" value="ECO:0007669"/>
    <property type="project" value="TreeGrafter"/>
</dbReference>
<evidence type="ECO:0000256" key="3">
    <source>
        <dbReference type="ARBA" id="ARBA00022989"/>
    </source>
</evidence>
<dbReference type="VEuPathDB" id="FungiDB:TRICI_002376"/>
<feature type="transmembrane region" description="Helical" evidence="6">
    <location>
        <begin position="460"/>
        <end position="486"/>
    </location>
</feature>
<keyword evidence="3 6" id="KW-1133">Transmembrane helix</keyword>
<dbReference type="SUPFAM" id="SSF103473">
    <property type="entry name" value="MFS general substrate transporter"/>
    <property type="match status" value="1"/>
</dbReference>
<dbReference type="PANTHER" id="PTHR23502">
    <property type="entry name" value="MAJOR FACILITATOR SUPERFAMILY"/>
    <property type="match status" value="1"/>
</dbReference>